<keyword evidence="3" id="KW-1185">Reference proteome</keyword>
<gene>
    <name evidence="2" type="ORF">ACFMB1_16640</name>
</gene>
<protein>
    <submittedName>
        <fullName evidence="2">Uncharacterized protein</fullName>
    </submittedName>
</protein>
<organism evidence="2 3">
    <name type="scientific">Hyphococcus aureus</name>
    <dbReference type="NCBI Taxonomy" id="2666033"/>
    <lineage>
        <taxon>Bacteria</taxon>
        <taxon>Pseudomonadati</taxon>
        <taxon>Pseudomonadota</taxon>
        <taxon>Alphaproteobacteria</taxon>
        <taxon>Parvularculales</taxon>
        <taxon>Parvularculaceae</taxon>
        <taxon>Hyphococcus</taxon>
    </lineage>
</organism>
<proteinExistence type="predicted"/>
<accession>A0ABW1KYM6</accession>
<evidence type="ECO:0000313" key="2">
    <source>
        <dbReference type="EMBL" id="MFC6037186.1"/>
    </source>
</evidence>
<name>A0ABW1KYM6_9PROT</name>
<dbReference type="EMBL" id="JBHPON010000002">
    <property type="protein sequence ID" value="MFC6037186.1"/>
    <property type="molecule type" value="Genomic_DNA"/>
</dbReference>
<feature type="region of interest" description="Disordered" evidence="1">
    <location>
        <begin position="36"/>
        <end position="73"/>
    </location>
</feature>
<evidence type="ECO:0000256" key="1">
    <source>
        <dbReference type="SAM" id="MobiDB-lite"/>
    </source>
</evidence>
<evidence type="ECO:0000313" key="3">
    <source>
        <dbReference type="Proteomes" id="UP001596116"/>
    </source>
</evidence>
<dbReference type="Proteomes" id="UP001596116">
    <property type="component" value="Unassembled WGS sequence"/>
</dbReference>
<reference evidence="2 3" key="1">
    <citation type="submission" date="2024-09" db="EMBL/GenBank/DDBJ databases">
        <authorList>
            <person name="Zhang Z.-H."/>
        </authorList>
    </citation>
    <scope>NUCLEOTIDE SEQUENCE [LARGE SCALE GENOMIC DNA]</scope>
    <source>
        <strain evidence="2 3">HHTR114</strain>
    </source>
</reference>
<comment type="caution">
    <text evidence="2">The sequence shown here is derived from an EMBL/GenBank/DDBJ whole genome shotgun (WGS) entry which is preliminary data.</text>
</comment>
<feature type="compositionally biased region" description="Low complexity" evidence="1">
    <location>
        <begin position="49"/>
        <end position="66"/>
    </location>
</feature>
<dbReference type="RefSeq" id="WP_379881572.1">
    <property type="nucleotide sequence ID" value="NZ_JBHPON010000002.1"/>
</dbReference>
<sequence>MAMIVKTSGPVWRTGRCAAALALLCAVACSNETGNVGDDIPQADITNNETAPPSAEEASSPSPSKPVAEEAQRAGEQGVRSAGFYRLAWSGDKQCEGLLSVLNDAHVQTGKAADYADAQARDYLATSSNVEWADAGDGVQSASLDYFNDGVARLIERRRGMLSGNRIIALWAGAKSGDFQHLDFGHAGANTKGFPQYDNLHTKLTYSVADIVDISGRYLTLVAPLADFDKSGAVFAMSWRLKAGAAAPYEAQNYYPVVSCVAEPAKSNSEEG</sequence>